<feature type="compositionally biased region" description="Basic and acidic residues" evidence="1">
    <location>
        <begin position="127"/>
        <end position="144"/>
    </location>
</feature>
<evidence type="ECO:0000256" key="1">
    <source>
        <dbReference type="SAM" id="MobiDB-lite"/>
    </source>
</evidence>
<feature type="region of interest" description="Disordered" evidence="1">
    <location>
        <begin position="126"/>
        <end position="146"/>
    </location>
</feature>
<dbReference type="EMBL" id="CAJNOC010002164">
    <property type="protein sequence ID" value="CAF0916377.1"/>
    <property type="molecule type" value="Genomic_DNA"/>
</dbReference>
<evidence type="ECO:0000313" key="3">
    <source>
        <dbReference type="Proteomes" id="UP000663879"/>
    </source>
</evidence>
<sequence length="184" mass="21575">MEIVISRKLLESLKLEDLNDILSGLMEKLSSDKPNGRDESEGRRNEYEEEIILMEQYQILDLTEYDSRILAIHLEGIRRLKECNFLSEEEKKWNIDLFLTKLYQANNLKSPENALKIDQSIVLGPEKPLEKRTDQTDPKENELKQKKHSTFFKCKDKSEEHNDIPGEKTSDSSKLFILAFWSKI</sequence>
<dbReference type="Proteomes" id="UP000663879">
    <property type="component" value="Unassembled WGS sequence"/>
</dbReference>
<gene>
    <name evidence="2" type="ORF">OXX778_LOCUS12169</name>
</gene>
<proteinExistence type="predicted"/>
<comment type="caution">
    <text evidence="2">The sequence shown here is derived from an EMBL/GenBank/DDBJ whole genome shotgun (WGS) entry which is preliminary data.</text>
</comment>
<evidence type="ECO:0000313" key="2">
    <source>
        <dbReference type="EMBL" id="CAF0916377.1"/>
    </source>
</evidence>
<accession>A0A814ALE7</accession>
<protein>
    <submittedName>
        <fullName evidence="2">Uncharacterized protein</fullName>
    </submittedName>
</protein>
<name>A0A814ALE7_9BILA</name>
<organism evidence="2 3">
    <name type="scientific">Brachionus calyciflorus</name>
    <dbReference type="NCBI Taxonomy" id="104777"/>
    <lineage>
        <taxon>Eukaryota</taxon>
        <taxon>Metazoa</taxon>
        <taxon>Spiralia</taxon>
        <taxon>Gnathifera</taxon>
        <taxon>Rotifera</taxon>
        <taxon>Eurotatoria</taxon>
        <taxon>Monogononta</taxon>
        <taxon>Pseudotrocha</taxon>
        <taxon>Ploima</taxon>
        <taxon>Brachionidae</taxon>
        <taxon>Brachionus</taxon>
    </lineage>
</organism>
<keyword evidence="3" id="KW-1185">Reference proteome</keyword>
<dbReference type="AlphaFoldDB" id="A0A814ALE7"/>
<reference evidence="2" key="1">
    <citation type="submission" date="2021-02" db="EMBL/GenBank/DDBJ databases">
        <authorList>
            <person name="Nowell W R."/>
        </authorList>
    </citation>
    <scope>NUCLEOTIDE SEQUENCE</scope>
    <source>
        <strain evidence="2">Ploen Becks lab</strain>
    </source>
</reference>